<evidence type="ECO:0000313" key="2">
    <source>
        <dbReference type="Proteomes" id="UP000095447"/>
    </source>
</evidence>
<dbReference type="Proteomes" id="UP000095447">
    <property type="component" value="Unassembled WGS sequence"/>
</dbReference>
<organism evidence="1 2">
    <name type="scientific">Blautia obeum</name>
    <dbReference type="NCBI Taxonomy" id="40520"/>
    <lineage>
        <taxon>Bacteria</taxon>
        <taxon>Bacillati</taxon>
        <taxon>Bacillota</taxon>
        <taxon>Clostridia</taxon>
        <taxon>Lachnospirales</taxon>
        <taxon>Lachnospiraceae</taxon>
        <taxon>Blautia</taxon>
    </lineage>
</organism>
<sequence>MIIEKGINILLFRFKDYRRYSFIEEHTQVLNEEGHVWILKSGKIPDVRKLERIKDDGGFIILKTPKAEGNNYYLAQFDSMSNNGPDDNAYPSYYKSYLDEENNNGIWIRITRLTKIKKEIINRLVLANGEKPVLDVINKTMTSFMFVKTTDEIET</sequence>
<name>A0A173WA96_9FIRM</name>
<reference evidence="1 2" key="1">
    <citation type="submission" date="2015-09" db="EMBL/GenBank/DDBJ databases">
        <authorList>
            <consortium name="Pathogen Informatics"/>
        </authorList>
    </citation>
    <scope>NUCLEOTIDE SEQUENCE [LARGE SCALE GENOMIC DNA]</scope>
    <source>
        <strain evidence="1 2">2789STDY5608838</strain>
    </source>
</reference>
<proteinExistence type="predicted"/>
<protein>
    <submittedName>
        <fullName evidence="1">Uncharacterized protein</fullName>
    </submittedName>
</protein>
<evidence type="ECO:0000313" key="1">
    <source>
        <dbReference type="EMBL" id="CUN36449.1"/>
    </source>
</evidence>
<accession>A0A173WA96</accession>
<gene>
    <name evidence="1" type="ORF">ERS852395_00056</name>
</gene>
<dbReference type="RefSeq" id="WP_055052391.1">
    <property type="nucleotide sequence ID" value="NZ_CYZA01000001.1"/>
</dbReference>
<dbReference type="AlphaFoldDB" id="A0A173WA96"/>
<dbReference type="EMBL" id="CYZA01000001">
    <property type="protein sequence ID" value="CUN36449.1"/>
    <property type="molecule type" value="Genomic_DNA"/>
</dbReference>